<comment type="caution">
    <text evidence="1">The sequence shown here is derived from an EMBL/GenBank/DDBJ whole genome shotgun (WGS) entry which is preliminary data.</text>
</comment>
<dbReference type="STRING" id="1805209.AUJ73_01285"/>
<reference evidence="1 2" key="1">
    <citation type="journal article" date="2016" name="Environ. Microbiol.">
        <title>Genomic resolution of a cold subsurface aquifer community provides metabolic insights for novel microbes adapted to high CO concentrations.</title>
        <authorList>
            <person name="Probst A.J."/>
            <person name="Castelle C.J."/>
            <person name="Singh A."/>
            <person name="Brown C.T."/>
            <person name="Anantharaman K."/>
            <person name="Sharon I."/>
            <person name="Hug L.A."/>
            <person name="Burstein D."/>
            <person name="Emerson J.B."/>
            <person name="Thomas B.C."/>
            <person name="Banfield J.F."/>
        </authorList>
    </citation>
    <scope>NUCLEOTIDE SEQUENCE [LARGE SCALE GENOMIC DNA]</scope>
    <source>
        <strain evidence="1">CG1_02_37_22</strain>
    </source>
</reference>
<name>A0A1J4TTV4_9BACT</name>
<organism evidence="1 2">
    <name type="scientific">Candidatus Gottesmanbacteria bacterium CG1_02_37_22</name>
    <dbReference type="NCBI Taxonomy" id="1805209"/>
    <lineage>
        <taxon>Bacteria</taxon>
        <taxon>Candidatus Gottesmaniibacteriota</taxon>
    </lineage>
</organism>
<dbReference type="CDD" id="cd02947">
    <property type="entry name" value="TRX_family"/>
    <property type="match status" value="1"/>
</dbReference>
<protein>
    <recommendedName>
        <fullName evidence="3">Thioredoxin domain-containing protein</fullName>
    </recommendedName>
</protein>
<evidence type="ECO:0008006" key="3">
    <source>
        <dbReference type="Google" id="ProtNLM"/>
    </source>
</evidence>
<dbReference type="InterPro" id="IPR036249">
    <property type="entry name" value="Thioredoxin-like_sf"/>
</dbReference>
<dbReference type="Proteomes" id="UP000183120">
    <property type="component" value="Unassembled WGS sequence"/>
</dbReference>
<gene>
    <name evidence="1" type="ORF">AUJ73_01285</name>
</gene>
<proteinExistence type="predicted"/>
<dbReference type="Pfam" id="PF14595">
    <property type="entry name" value="Thioredoxin_9"/>
    <property type="match status" value="1"/>
</dbReference>
<dbReference type="Gene3D" id="3.40.30.10">
    <property type="entry name" value="Glutaredoxin"/>
    <property type="match status" value="1"/>
</dbReference>
<dbReference type="AlphaFoldDB" id="A0A1J4TTV4"/>
<dbReference type="EMBL" id="MNUY01000018">
    <property type="protein sequence ID" value="OIO15096.1"/>
    <property type="molecule type" value="Genomic_DNA"/>
</dbReference>
<accession>A0A1J4TTV4</accession>
<sequence length="90" mass="10661">MKVLKIGAVWCNGCLIMRPRWQEIEKENPWLETHYFDFDNDKETVEKYKIDSGVLPVFIFLDKNGKEFLRLNGEVEKATLVKTILENKEK</sequence>
<evidence type="ECO:0000313" key="2">
    <source>
        <dbReference type="Proteomes" id="UP000183120"/>
    </source>
</evidence>
<dbReference type="SUPFAM" id="SSF52833">
    <property type="entry name" value="Thioredoxin-like"/>
    <property type="match status" value="1"/>
</dbReference>
<evidence type="ECO:0000313" key="1">
    <source>
        <dbReference type="EMBL" id="OIO15096.1"/>
    </source>
</evidence>